<evidence type="ECO:0000313" key="1">
    <source>
        <dbReference type="EMBL" id="GGL58621.1"/>
    </source>
</evidence>
<dbReference type="AlphaFoldDB" id="A0A846M258"/>
<evidence type="ECO:0008006" key="5">
    <source>
        <dbReference type="Google" id="ProtNLM"/>
    </source>
</evidence>
<reference evidence="2 3" key="3">
    <citation type="submission" date="2020-02" db="EMBL/GenBank/DDBJ databases">
        <title>Sequencing the genomes of 1000 actinobacteria strains.</title>
        <authorList>
            <person name="Klenk H.-P."/>
        </authorList>
    </citation>
    <scope>NUCLEOTIDE SEQUENCE [LARGE SCALE GENOMIC DNA]</scope>
    <source>
        <strain evidence="2 3">DSM 45201</strain>
    </source>
</reference>
<evidence type="ECO:0000313" key="3">
    <source>
        <dbReference type="Proteomes" id="UP000552836"/>
    </source>
</evidence>
<evidence type="ECO:0000313" key="4">
    <source>
        <dbReference type="Proteomes" id="UP000648663"/>
    </source>
</evidence>
<organism evidence="2 3">
    <name type="scientific">Modestobacter marinus</name>
    <dbReference type="NCBI Taxonomy" id="477641"/>
    <lineage>
        <taxon>Bacteria</taxon>
        <taxon>Bacillati</taxon>
        <taxon>Actinomycetota</taxon>
        <taxon>Actinomycetes</taxon>
        <taxon>Geodermatophilales</taxon>
        <taxon>Geodermatophilaceae</taxon>
        <taxon>Modestobacter</taxon>
    </lineage>
</organism>
<protein>
    <recommendedName>
        <fullName evidence="5">ACT domain-containing protein</fullName>
    </recommendedName>
</protein>
<sequence>MSPRHTTHAGTTHDAAKVRVVVTDALGLQRVLTLLTGRHHAFTRLSAEEAGTGRWTVGVDLLATPDEVDLVVARLHRLPCVLTVDVTLAGRLASTA</sequence>
<gene>
    <name evidence="2" type="ORF">FB380_003056</name>
    <name evidence="1" type="ORF">GCM10011589_13320</name>
</gene>
<reference evidence="1" key="4">
    <citation type="submission" date="2024-05" db="EMBL/GenBank/DDBJ databases">
        <authorList>
            <person name="Sun Q."/>
            <person name="Zhou Y."/>
        </authorList>
    </citation>
    <scope>NUCLEOTIDE SEQUENCE</scope>
    <source>
        <strain evidence="1">CGMCC 4.5581</strain>
    </source>
</reference>
<comment type="caution">
    <text evidence="2">The sequence shown here is derived from an EMBL/GenBank/DDBJ whole genome shotgun (WGS) entry which is preliminary data.</text>
</comment>
<keyword evidence="4" id="KW-1185">Reference proteome</keyword>
<dbReference type="EMBL" id="BMMI01000002">
    <property type="protein sequence ID" value="GGL58621.1"/>
    <property type="molecule type" value="Genomic_DNA"/>
</dbReference>
<dbReference type="Proteomes" id="UP000552836">
    <property type="component" value="Unassembled WGS sequence"/>
</dbReference>
<dbReference type="RefSeq" id="WP_166755800.1">
    <property type="nucleotide sequence ID" value="NZ_BAABJU010000023.1"/>
</dbReference>
<proteinExistence type="predicted"/>
<evidence type="ECO:0000313" key="2">
    <source>
        <dbReference type="EMBL" id="NIH68610.1"/>
    </source>
</evidence>
<accession>A0A846M258</accession>
<name>A0A846M258_9ACTN</name>
<reference evidence="4" key="2">
    <citation type="journal article" date="2019" name="Int. J. Syst. Evol. Microbiol.">
        <title>The Global Catalogue of Microorganisms (GCM) 10K type strain sequencing project: providing services to taxonomists for standard genome sequencing and annotation.</title>
        <authorList>
            <consortium name="The Broad Institute Genomics Platform"/>
            <consortium name="The Broad Institute Genome Sequencing Center for Infectious Disease"/>
            <person name="Wu L."/>
            <person name="Ma J."/>
        </authorList>
    </citation>
    <scope>NUCLEOTIDE SEQUENCE [LARGE SCALE GENOMIC DNA]</scope>
    <source>
        <strain evidence="4">CGMCC 4.5581</strain>
    </source>
</reference>
<dbReference type="EMBL" id="JAAMPA010000001">
    <property type="protein sequence ID" value="NIH68610.1"/>
    <property type="molecule type" value="Genomic_DNA"/>
</dbReference>
<dbReference type="Proteomes" id="UP000648663">
    <property type="component" value="Unassembled WGS sequence"/>
</dbReference>
<reference evidence="1" key="1">
    <citation type="journal article" date="2014" name="Int. J. Syst. Evol. Microbiol.">
        <title>Complete genome of a new Firmicutes species belonging to the dominant human colonic microbiota ('Ruminococcus bicirculans') reveals two chromosomes and a selective capacity to utilize plant glucans.</title>
        <authorList>
            <consortium name="NISC Comparative Sequencing Program"/>
            <person name="Wegmann U."/>
            <person name="Louis P."/>
            <person name="Goesmann A."/>
            <person name="Henrissat B."/>
            <person name="Duncan S.H."/>
            <person name="Flint H.J."/>
        </authorList>
    </citation>
    <scope>NUCLEOTIDE SEQUENCE</scope>
    <source>
        <strain evidence="1">CGMCC 4.5581</strain>
    </source>
</reference>